<sequence length="503" mass="53945">MSATYLLLLCIGVAIPSSLSQEMTCPRQEVPESAVDCSTTDSEFLTCACNTYKSSILEVMGSLACLIPGLDFSMNTPPPVATTPVSPTAGTNMTMSSAIPTSPIITIYTSQPRRGGSPGLGALFNQELADMIKNITSKLGEEVFDKLCEGIPALQQCVTSGYKQSTKPADVVLRRFFNLDNLGKVLTSVCKLKAEIFDKGECVTDAALPMSACVALSLFSMPQSPTDMMSGDLDMYCPFAGEVVRCISIQAKSCSPSLGTTIRNLLPDLLSPSCGQLAAAETNNPIMATPVMCSLSTLPKTLNMVEALGTSQPSASQINAMIGDFIDVYCGDLSSLLTCMHNELPSSVNSMDKFIKAIVDVNQFAYADTITQYICEPSRVQAIKDALPCLMTKGNEIGICMQQQAFNFNFSTIGIDASKDRLAYCGPIQSVMTCAIDTVMSQCDADLAAESRDIYLSLMRTDCNGARNGELQGAIDAQRQDNNNAYTIHPTLTLLMMMVFLLL</sequence>
<evidence type="ECO:0000313" key="3">
    <source>
        <dbReference type="Proteomes" id="UP000242188"/>
    </source>
</evidence>
<keyword evidence="1" id="KW-0732">Signal</keyword>
<gene>
    <name evidence="2" type="ORF">KP79_PYT08091</name>
</gene>
<dbReference type="Proteomes" id="UP000242188">
    <property type="component" value="Unassembled WGS sequence"/>
</dbReference>
<dbReference type="OrthoDB" id="10414476at2759"/>
<accession>A0A210PHE5</accession>
<dbReference type="EMBL" id="NEDP02076697">
    <property type="protein sequence ID" value="OWF35914.1"/>
    <property type="molecule type" value="Genomic_DNA"/>
</dbReference>
<evidence type="ECO:0000313" key="2">
    <source>
        <dbReference type="EMBL" id="OWF35914.1"/>
    </source>
</evidence>
<organism evidence="2 3">
    <name type="scientific">Mizuhopecten yessoensis</name>
    <name type="common">Japanese scallop</name>
    <name type="synonym">Patinopecten yessoensis</name>
    <dbReference type="NCBI Taxonomy" id="6573"/>
    <lineage>
        <taxon>Eukaryota</taxon>
        <taxon>Metazoa</taxon>
        <taxon>Spiralia</taxon>
        <taxon>Lophotrochozoa</taxon>
        <taxon>Mollusca</taxon>
        <taxon>Bivalvia</taxon>
        <taxon>Autobranchia</taxon>
        <taxon>Pteriomorphia</taxon>
        <taxon>Pectinida</taxon>
        <taxon>Pectinoidea</taxon>
        <taxon>Pectinidae</taxon>
        <taxon>Mizuhopecten</taxon>
    </lineage>
</organism>
<keyword evidence="3" id="KW-1185">Reference proteome</keyword>
<reference evidence="2 3" key="1">
    <citation type="journal article" date="2017" name="Nat. Ecol. Evol.">
        <title>Scallop genome provides insights into evolution of bilaterian karyotype and development.</title>
        <authorList>
            <person name="Wang S."/>
            <person name="Zhang J."/>
            <person name="Jiao W."/>
            <person name="Li J."/>
            <person name="Xun X."/>
            <person name="Sun Y."/>
            <person name="Guo X."/>
            <person name="Huan P."/>
            <person name="Dong B."/>
            <person name="Zhang L."/>
            <person name="Hu X."/>
            <person name="Sun X."/>
            <person name="Wang J."/>
            <person name="Zhao C."/>
            <person name="Wang Y."/>
            <person name="Wang D."/>
            <person name="Huang X."/>
            <person name="Wang R."/>
            <person name="Lv J."/>
            <person name="Li Y."/>
            <person name="Zhang Z."/>
            <person name="Liu B."/>
            <person name="Lu W."/>
            <person name="Hui Y."/>
            <person name="Liang J."/>
            <person name="Zhou Z."/>
            <person name="Hou R."/>
            <person name="Li X."/>
            <person name="Liu Y."/>
            <person name="Li H."/>
            <person name="Ning X."/>
            <person name="Lin Y."/>
            <person name="Zhao L."/>
            <person name="Xing Q."/>
            <person name="Dou J."/>
            <person name="Li Y."/>
            <person name="Mao J."/>
            <person name="Guo H."/>
            <person name="Dou H."/>
            <person name="Li T."/>
            <person name="Mu C."/>
            <person name="Jiang W."/>
            <person name="Fu Q."/>
            <person name="Fu X."/>
            <person name="Miao Y."/>
            <person name="Liu J."/>
            <person name="Yu Q."/>
            <person name="Li R."/>
            <person name="Liao H."/>
            <person name="Li X."/>
            <person name="Kong Y."/>
            <person name="Jiang Z."/>
            <person name="Chourrout D."/>
            <person name="Li R."/>
            <person name="Bao Z."/>
        </authorList>
    </citation>
    <scope>NUCLEOTIDE SEQUENCE [LARGE SCALE GENOMIC DNA]</scope>
    <source>
        <strain evidence="2 3">PY_sf001</strain>
    </source>
</reference>
<name>A0A210PHE5_MIZYE</name>
<feature type="chain" id="PRO_5013143422" evidence="1">
    <location>
        <begin position="21"/>
        <end position="503"/>
    </location>
</feature>
<evidence type="ECO:0000256" key="1">
    <source>
        <dbReference type="SAM" id="SignalP"/>
    </source>
</evidence>
<feature type="signal peptide" evidence="1">
    <location>
        <begin position="1"/>
        <end position="20"/>
    </location>
</feature>
<protein>
    <submittedName>
        <fullName evidence="2">Uncharacterized protein</fullName>
    </submittedName>
</protein>
<comment type="caution">
    <text evidence="2">The sequence shown here is derived from an EMBL/GenBank/DDBJ whole genome shotgun (WGS) entry which is preliminary data.</text>
</comment>
<dbReference type="AlphaFoldDB" id="A0A210PHE5"/>
<proteinExistence type="predicted"/>